<dbReference type="InterPro" id="IPR000415">
    <property type="entry name" value="Nitroreductase-like"/>
</dbReference>
<dbReference type="PANTHER" id="PTHR23026:SF123">
    <property type="entry name" value="NAD(P)H NITROREDUCTASE RV3131-RELATED"/>
    <property type="match status" value="1"/>
</dbReference>
<sequence>MSAQTLTDAVVTELVADATAAPSMHNAQPWLFRYGQRSRTLALRADFERRIPEADPTGRALHVGCGAALLNLRVSAAHHGLETATTLLPDPSDPVLLASVRLDDGPDVRLDGGRDPEASGGRAAEEELRALHPAIADRHTSRYPFDEQAIPDDVRARLVRAARAEGADLVFLAGPHLETVLGLIRDAEGYDRGDPAREAEQEHWARYTKTDAPVDGIPDYAFGPRDAAERATNRDFAGSVPVPGRAHVPFEHQPQLALLSTGGDRPADWLRAGQALERVLLAATLDAVSTSFATQPLEWPDLRWVLRDPVHGTGHPQMIIRLGYGPTGPRTPRRPLDRVLTIEP</sequence>
<dbReference type="Gene3D" id="3.40.109.10">
    <property type="entry name" value="NADH Oxidase"/>
    <property type="match status" value="1"/>
</dbReference>
<keyword evidence="2" id="KW-1185">Reference proteome</keyword>
<evidence type="ECO:0000313" key="1">
    <source>
        <dbReference type="EMBL" id="MFC5912730.1"/>
    </source>
</evidence>
<gene>
    <name evidence="1" type="ORF">ACFP1B_04710</name>
</gene>
<organism evidence="1 2">
    <name type="scientific">Streptomyces pulveraceus</name>
    <dbReference type="NCBI Taxonomy" id="68258"/>
    <lineage>
        <taxon>Bacteria</taxon>
        <taxon>Bacillati</taxon>
        <taxon>Actinomycetota</taxon>
        <taxon>Actinomycetes</taxon>
        <taxon>Kitasatosporales</taxon>
        <taxon>Streptomycetaceae</taxon>
        <taxon>Streptomyces</taxon>
    </lineage>
</organism>
<protein>
    <submittedName>
        <fullName evidence="1">Acg family FMN-binding oxidoreductase</fullName>
    </submittedName>
</protein>
<dbReference type="EMBL" id="JBHSPU010000004">
    <property type="protein sequence ID" value="MFC5912730.1"/>
    <property type="molecule type" value="Genomic_DNA"/>
</dbReference>
<evidence type="ECO:0000313" key="2">
    <source>
        <dbReference type="Proteomes" id="UP001596200"/>
    </source>
</evidence>
<accession>A0ABW1GFT9</accession>
<name>A0ABW1GFT9_9ACTN</name>
<dbReference type="InterPro" id="IPR050627">
    <property type="entry name" value="Nitroreductase/BluB"/>
</dbReference>
<dbReference type="RefSeq" id="WP_344516872.1">
    <property type="nucleotide sequence ID" value="NZ_BAAATU010000045.1"/>
</dbReference>
<proteinExistence type="predicted"/>
<dbReference type="Proteomes" id="UP001596200">
    <property type="component" value="Unassembled WGS sequence"/>
</dbReference>
<reference evidence="2" key="1">
    <citation type="journal article" date="2019" name="Int. J. Syst. Evol. Microbiol.">
        <title>The Global Catalogue of Microorganisms (GCM) 10K type strain sequencing project: providing services to taxonomists for standard genome sequencing and annotation.</title>
        <authorList>
            <consortium name="The Broad Institute Genomics Platform"/>
            <consortium name="The Broad Institute Genome Sequencing Center for Infectious Disease"/>
            <person name="Wu L."/>
            <person name="Ma J."/>
        </authorList>
    </citation>
    <scope>NUCLEOTIDE SEQUENCE [LARGE SCALE GENOMIC DNA]</scope>
    <source>
        <strain evidence="2">JCM 4147</strain>
    </source>
</reference>
<dbReference type="PANTHER" id="PTHR23026">
    <property type="entry name" value="NADPH NITROREDUCTASE"/>
    <property type="match status" value="1"/>
</dbReference>
<dbReference type="SUPFAM" id="SSF55469">
    <property type="entry name" value="FMN-dependent nitroreductase-like"/>
    <property type="match status" value="2"/>
</dbReference>
<dbReference type="NCBIfam" id="NF047509">
    <property type="entry name" value="Rv3131_FMN_oxido"/>
    <property type="match status" value="1"/>
</dbReference>
<comment type="caution">
    <text evidence="1">The sequence shown here is derived from an EMBL/GenBank/DDBJ whole genome shotgun (WGS) entry which is preliminary data.</text>
</comment>